<protein>
    <submittedName>
        <fullName evidence="3">XRE family transcriptional regulator</fullName>
    </submittedName>
</protein>
<dbReference type="InterPro" id="IPR014710">
    <property type="entry name" value="RmlC-like_jellyroll"/>
</dbReference>
<dbReference type="SUPFAM" id="SSF51182">
    <property type="entry name" value="RmlC-like cupins"/>
    <property type="match status" value="1"/>
</dbReference>
<dbReference type="SMART" id="SM00530">
    <property type="entry name" value="HTH_XRE"/>
    <property type="match status" value="1"/>
</dbReference>
<dbReference type="Gene3D" id="2.60.120.10">
    <property type="entry name" value="Jelly Rolls"/>
    <property type="match status" value="1"/>
</dbReference>
<dbReference type="CDD" id="cd02209">
    <property type="entry name" value="cupin_XRE_C"/>
    <property type="match status" value="1"/>
</dbReference>
<evidence type="ECO:0000259" key="2">
    <source>
        <dbReference type="PROSITE" id="PS50943"/>
    </source>
</evidence>
<reference evidence="3 4" key="1">
    <citation type="submission" date="2018-09" db="EMBL/GenBank/DDBJ databases">
        <title>Comparative genomics of Leucobacter spp.</title>
        <authorList>
            <person name="Reis A.C."/>
            <person name="Kolvenbach B.A."/>
            <person name="Corvini P.F.X."/>
            <person name="Nunes O.C."/>
        </authorList>
    </citation>
    <scope>NUCLEOTIDE SEQUENCE [LARGE SCALE GENOMIC DNA]</scope>
    <source>
        <strain evidence="3 4">TAN 31504</strain>
    </source>
</reference>
<accession>A0ABS1SB84</accession>
<dbReference type="InterPro" id="IPR013096">
    <property type="entry name" value="Cupin_2"/>
</dbReference>
<comment type="caution">
    <text evidence="3">The sequence shown here is derived from an EMBL/GenBank/DDBJ whole genome shotgun (WGS) entry which is preliminary data.</text>
</comment>
<evidence type="ECO:0000313" key="3">
    <source>
        <dbReference type="EMBL" id="MBL3677800.1"/>
    </source>
</evidence>
<name>A0ABS1SB84_9MICO</name>
<organism evidence="3 4">
    <name type="scientific">Leucobacter chromiireducens subsp. solipictus</name>
    <dbReference type="NCBI Taxonomy" id="398235"/>
    <lineage>
        <taxon>Bacteria</taxon>
        <taxon>Bacillati</taxon>
        <taxon>Actinomycetota</taxon>
        <taxon>Actinomycetes</taxon>
        <taxon>Micrococcales</taxon>
        <taxon>Microbacteriaceae</taxon>
        <taxon>Leucobacter</taxon>
    </lineage>
</organism>
<keyword evidence="1" id="KW-0238">DNA-binding</keyword>
<dbReference type="InterPro" id="IPR050807">
    <property type="entry name" value="TransReg_Diox_bact_type"/>
</dbReference>
<feature type="domain" description="HTH cro/C1-type" evidence="2">
    <location>
        <begin position="21"/>
        <end position="75"/>
    </location>
</feature>
<dbReference type="PANTHER" id="PTHR46797:SF1">
    <property type="entry name" value="METHYLPHOSPHONATE SYNTHASE"/>
    <property type="match status" value="1"/>
</dbReference>
<evidence type="ECO:0000313" key="4">
    <source>
        <dbReference type="Proteomes" id="UP001645859"/>
    </source>
</evidence>
<dbReference type="InterPro" id="IPR001387">
    <property type="entry name" value="Cro/C1-type_HTH"/>
</dbReference>
<dbReference type="SUPFAM" id="SSF47413">
    <property type="entry name" value="lambda repressor-like DNA-binding domains"/>
    <property type="match status" value="1"/>
</dbReference>
<dbReference type="CDD" id="cd00093">
    <property type="entry name" value="HTH_XRE"/>
    <property type="match status" value="1"/>
</dbReference>
<dbReference type="Gene3D" id="1.10.260.40">
    <property type="entry name" value="lambda repressor-like DNA-binding domains"/>
    <property type="match status" value="1"/>
</dbReference>
<dbReference type="Pfam" id="PF07883">
    <property type="entry name" value="Cupin_2"/>
    <property type="match status" value="1"/>
</dbReference>
<dbReference type="EMBL" id="QYAC01000001">
    <property type="protein sequence ID" value="MBL3677800.1"/>
    <property type="molecule type" value="Genomic_DNA"/>
</dbReference>
<dbReference type="PROSITE" id="PS50943">
    <property type="entry name" value="HTH_CROC1"/>
    <property type="match status" value="1"/>
</dbReference>
<dbReference type="PANTHER" id="PTHR46797">
    <property type="entry name" value="HTH-TYPE TRANSCRIPTIONAL REGULATOR"/>
    <property type="match status" value="1"/>
</dbReference>
<dbReference type="InterPro" id="IPR010982">
    <property type="entry name" value="Lambda_DNA-bd_dom_sf"/>
</dbReference>
<dbReference type="InterPro" id="IPR011051">
    <property type="entry name" value="RmlC_Cupin_sf"/>
</dbReference>
<evidence type="ECO:0000256" key="1">
    <source>
        <dbReference type="ARBA" id="ARBA00023125"/>
    </source>
</evidence>
<dbReference type="Proteomes" id="UP001645859">
    <property type="component" value="Unassembled WGS sequence"/>
</dbReference>
<dbReference type="Pfam" id="PF01381">
    <property type="entry name" value="HTH_3"/>
    <property type="match status" value="1"/>
</dbReference>
<keyword evidence="4" id="KW-1185">Reference proteome</keyword>
<sequence length="206" mass="21983">MLHFMEEEAAEALARAIGSRVKRERKGRDWTLDQLAAAAEVSRRMLVNVEQGSVNPSVGTLLRISDALGIGLPSLVEVPTPLAARLTRAGEGAVLWAGAGGGQGVLVAGTEPPDVVELWDWTLMAGEYHRSEPHSAGTRELLQVQEGTVDLAVGDEVFTLRSGDALTFRGDVAHAYRNETAESARFVLTVFEPGVGASRRSETGHA</sequence>
<proteinExistence type="predicted"/>
<gene>
    <name evidence="3" type="ORF">D3230_00565</name>
</gene>